<feature type="domain" description="DUF6874" evidence="1">
    <location>
        <begin position="2"/>
        <end position="60"/>
    </location>
</feature>
<dbReference type="STRING" id="1793963.AXI58_10140"/>
<sequence>MFDRMSLIMDLKCVNEEFNLRLEDLLNADDFNFSHDILGIQNNLNREERKMENLFVPRFATY</sequence>
<dbReference type="Pfam" id="PF21779">
    <property type="entry name" value="DUF6874"/>
    <property type="match status" value="1"/>
</dbReference>
<keyword evidence="3" id="KW-1185">Reference proteome</keyword>
<comment type="caution">
    <text evidence="2">The sequence shown here is derived from an EMBL/GenBank/DDBJ whole genome shotgun (WGS) entry which is preliminary data.</text>
</comment>
<reference evidence="3" key="1">
    <citation type="submission" date="2016-02" db="EMBL/GenBank/DDBJ databases">
        <authorList>
            <person name="Dunlap C."/>
        </authorList>
    </citation>
    <scope>NUCLEOTIDE SEQUENCE [LARGE SCALE GENOMIC DNA]</scope>
    <source>
        <strain evidence="3">NRRL B-41092</strain>
    </source>
</reference>
<dbReference type="Proteomes" id="UP000075430">
    <property type="component" value="Unassembled WGS sequence"/>
</dbReference>
<gene>
    <name evidence="2" type="ORF">AXI58_10140</name>
</gene>
<evidence type="ECO:0000313" key="3">
    <source>
        <dbReference type="Proteomes" id="UP000075430"/>
    </source>
</evidence>
<protein>
    <recommendedName>
        <fullName evidence="1">DUF6874 domain-containing protein</fullName>
    </recommendedName>
</protein>
<dbReference type="EMBL" id="LSBA01000005">
    <property type="protein sequence ID" value="KXZ22478.1"/>
    <property type="molecule type" value="Genomic_DNA"/>
</dbReference>
<accession>A0A150FDA8</accession>
<dbReference type="InterPro" id="IPR049239">
    <property type="entry name" value="DUF6874"/>
</dbReference>
<evidence type="ECO:0000313" key="2">
    <source>
        <dbReference type="EMBL" id="KXZ22478.1"/>
    </source>
</evidence>
<organism evidence="2 3">
    <name type="scientific">Bacillus nakamurai</name>
    <dbReference type="NCBI Taxonomy" id="1793963"/>
    <lineage>
        <taxon>Bacteria</taxon>
        <taxon>Bacillati</taxon>
        <taxon>Bacillota</taxon>
        <taxon>Bacilli</taxon>
        <taxon>Bacillales</taxon>
        <taxon>Bacillaceae</taxon>
        <taxon>Bacillus</taxon>
    </lineage>
</organism>
<proteinExistence type="predicted"/>
<name>A0A150FDA8_9BACI</name>
<evidence type="ECO:0000259" key="1">
    <source>
        <dbReference type="Pfam" id="PF21779"/>
    </source>
</evidence>
<dbReference type="AlphaFoldDB" id="A0A150FDA8"/>